<reference evidence="1" key="3">
    <citation type="submission" date="2025-08" db="UniProtKB">
        <authorList>
            <consortium name="Ensembl"/>
        </authorList>
    </citation>
    <scope>IDENTIFICATION</scope>
</reference>
<dbReference type="Proteomes" id="UP000008144">
    <property type="component" value="Chromosome 11"/>
</dbReference>
<reference evidence="1" key="2">
    <citation type="journal article" date="2008" name="Genome Biol.">
        <title>Improved genome assembly and evidence-based global gene model set for the chordate Ciona intestinalis: new insight into intron and operon populations.</title>
        <authorList>
            <person name="Satou Y."/>
            <person name="Mineta K."/>
            <person name="Ogasawara M."/>
            <person name="Sasakura Y."/>
            <person name="Shoguchi E."/>
            <person name="Ueno K."/>
            <person name="Yamada L."/>
            <person name="Matsumoto J."/>
            <person name="Wasserscheid J."/>
            <person name="Dewar K."/>
            <person name="Wiley G.B."/>
            <person name="Macmil S.L."/>
            <person name="Roe B.A."/>
            <person name="Zeller R.W."/>
            <person name="Hastings K.E."/>
            <person name="Lemaire P."/>
            <person name="Lindquist E."/>
            <person name="Endo T."/>
            <person name="Hotta K."/>
            <person name="Inaba K."/>
        </authorList>
    </citation>
    <scope>NUCLEOTIDE SEQUENCE [LARGE SCALE GENOMIC DNA]</scope>
    <source>
        <strain evidence="1">wild type</strain>
    </source>
</reference>
<proteinExistence type="predicted"/>
<organism evidence="1 2">
    <name type="scientific">Ciona intestinalis</name>
    <name type="common">Transparent sea squirt</name>
    <name type="synonym">Ascidia intestinalis</name>
    <dbReference type="NCBI Taxonomy" id="7719"/>
    <lineage>
        <taxon>Eukaryota</taxon>
        <taxon>Metazoa</taxon>
        <taxon>Chordata</taxon>
        <taxon>Tunicata</taxon>
        <taxon>Ascidiacea</taxon>
        <taxon>Phlebobranchia</taxon>
        <taxon>Cionidae</taxon>
        <taxon>Ciona</taxon>
    </lineage>
</organism>
<reference evidence="1" key="4">
    <citation type="submission" date="2025-09" db="UniProtKB">
        <authorList>
            <consortium name="Ensembl"/>
        </authorList>
    </citation>
    <scope>IDENTIFICATION</scope>
</reference>
<dbReference type="EMBL" id="EAAA01000834">
    <property type="status" value="NOT_ANNOTATED_CDS"/>
    <property type="molecule type" value="Genomic_DNA"/>
</dbReference>
<protein>
    <submittedName>
        <fullName evidence="1">Uncharacterized protein</fullName>
    </submittedName>
</protein>
<reference evidence="2" key="1">
    <citation type="journal article" date="2002" name="Science">
        <title>The draft genome of Ciona intestinalis: insights into chordate and vertebrate origins.</title>
        <authorList>
            <person name="Dehal P."/>
            <person name="Satou Y."/>
            <person name="Campbell R.K."/>
            <person name="Chapman J."/>
            <person name="Degnan B."/>
            <person name="De Tomaso A."/>
            <person name="Davidson B."/>
            <person name="Di Gregorio A."/>
            <person name="Gelpke M."/>
            <person name="Goodstein D.M."/>
            <person name="Harafuji N."/>
            <person name="Hastings K.E."/>
            <person name="Ho I."/>
            <person name="Hotta K."/>
            <person name="Huang W."/>
            <person name="Kawashima T."/>
            <person name="Lemaire P."/>
            <person name="Martinez D."/>
            <person name="Meinertzhagen I.A."/>
            <person name="Necula S."/>
            <person name="Nonaka M."/>
            <person name="Putnam N."/>
            <person name="Rash S."/>
            <person name="Saiga H."/>
            <person name="Satake M."/>
            <person name="Terry A."/>
            <person name="Yamada L."/>
            <person name="Wang H.G."/>
            <person name="Awazu S."/>
            <person name="Azumi K."/>
            <person name="Boore J."/>
            <person name="Branno M."/>
            <person name="Chin-Bow S."/>
            <person name="DeSantis R."/>
            <person name="Doyle S."/>
            <person name="Francino P."/>
            <person name="Keys D.N."/>
            <person name="Haga S."/>
            <person name="Hayashi H."/>
            <person name="Hino K."/>
            <person name="Imai K.S."/>
            <person name="Inaba K."/>
            <person name="Kano S."/>
            <person name="Kobayashi K."/>
            <person name="Kobayashi M."/>
            <person name="Lee B.I."/>
            <person name="Makabe K.W."/>
            <person name="Manohar C."/>
            <person name="Matassi G."/>
            <person name="Medina M."/>
            <person name="Mochizuki Y."/>
            <person name="Mount S."/>
            <person name="Morishita T."/>
            <person name="Miura S."/>
            <person name="Nakayama A."/>
            <person name="Nishizaka S."/>
            <person name="Nomoto H."/>
            <person name="Ohta F."/>
            <person name="Oishi K."/>
            <person name="Rigoutsos I."/>
            <person name="Sano M."/>
            <person name="Sasaki A."/>
            <person name="Sasakura Y."/>
            <person name="Shoguchi E."/>
            <person name="Shin-i T."/>
            <person name="Spagnuolo A."/>
            <person name="Stainier D."/>
            <person name="Suzuki M.M."/>
            <person name="Tassy O."/>
            <person name="Takatori N."/>
            <person name="Tokuoka M."/>
            <person name="Yagi K."/>
            <person name="Yoshizaki F."/>
            <person name="Wada S."/>
            <person name="Zhang C."/>
            <person name="Hyatt P.D."/>
            <person name="Larimer F."/>
            <person name="Detter C."/>
            <person name="Doggett N."/>
            <person name="Glavina T."/>
            <person name="Hawkins T."/>
            <person name="Richardson P."/>
            <person name="Lucas S."/>
            <person name="Kohara Y."/>
            <person name="Levine M."/>
            <person name="Satoh N."/>
            <person name="Rokhsar D.S."/>
        </authorList>
    </citation>
    <scope>NUCLEOTIDE SEQUENCE [LARGE SCALE GENOMIC DNA]</scope>
</reference>
<dbReference type="Ensembl" id="ENSCINT00000036692.1">
    <property type="protein sequence ID" value="ENSCINP00000035481.1"/>
    <property type="gene ID" value="ENSCING00000018484.1"/>
</dbReference>
<accession>H2Y0P7</accession>
<keyword evidence="2" id="KW-1185">Reference proteome</keyword>
<sequence>MIKTPGVIICGQVIHKKSKTPKMISAKVLTSFEIQALYELTKIPQT</sequence>
<dbReference type="AlphaFoldDB" id="H2Y0P7"/>
<evidence type="ECO:0000313" key="2">
    <source>
        <dbReference type="Proteomes" id="UP000008144"/>
    </source>
</evidence>
<dbReference type="HOGENOM" id="CLU_3190998_0_0_1"/>
<evidence type="ECO:0000313" key="1">
    <source>
        <dbReference type="Ensembl" id="ENSCINP00000035481.1"/>
    </source>
</evidence>
<name>H2Y0P7_CIOIN</name>
<dbReference type="InParanoid" id="H2Y0P7"/>